<dbReference type="EMBL" id="KQ435899">
    <property type="protein sequence ID" value="KOX69132.1"/>
    <property type="molecule type" value="Genomic_DNA"/>
</dbReference>
<accession>A0A0N0U3M2</accession>
<dbReference type="Proteomes" id="UP000053105">
    <property type="component" value="Unassembled WGS sequence"/>
</dbReference>
<protein>
    <submittedName>
        <fullName evidence="1">Uncharacterized protein</fullName>
    </submittedName>
</protein>
<sequence>MASDTLLSCKMSGVCVPIESEIAAEKRKEEKSLIEETSRFLSFVPNDRLPAGRLWESESPRVHACRVFGIGRLDWRASVGIEVTGATTTQRHRDFGGSRGPHCLWLPQKLWAVRGVHFGAPARSDRLAVVSSGPVRGEKRDHGP</sequence>
<reference evidence="1 2" key="1">
    <citation type="submission" date="2015-07" db="EMBL/GenBank/DDBJ databases">
        <title>The genome of Melipona quadrifasciata.</title>
        <authorList>
            <person name="Pan H."/>
            <person name="Kapheim K."/>
        </authorList>
    </citation>
    <scope>NUCLEOTIDE SEQUENCE [LARGE SCALE GENOMIC DNA]</scope>
    <source>
        <strain evidence="1">0111107301</strain>
        <tissue evidence="1">Whole body</tissue>
    </source>
</reference>
<dbReference type="AlphaFoldDB" id="A0A0N0U3M2"/>
<keyword evidence="2" id="KW-1185">Reference proteome</keyword>
<evidence type="ECO:0000313" key="2">
    <source>
        <dbReference type="Proteomes" id="UP000053105"/>
    </source>
</evidence>
<name>A0A0N0U3M2_9HYME</name>
<organism evidence="1 2">
    <name type="scientific">Melipona quadrifasciata</name>
    <dbReference type="NCBI Taxonomy" id="166423"/>
    <lineage>
        <taxon>Eukaryota</taxon>
        <taxon>Metazoa</taxon>
        <taxon>Ecdysozoa</taxon>
        <taxon>Arthropoda</taxon>
        <taxon>Hexapoda</taxon>
        <taxon>Insecta</taxon>
        <taxon>Pterygota</taxon>
        <taxon>Neoptera</taxon>
        <taxon>Endopterygota</taxon>
        <taxon>Hymenoptera</taxon>
        <taxon>Apocrita</taxon>
        <taxon>Aculeata</taxon>
        <taxon>Apoidea</taxon>
        <taxon>Anthophila</taxon>
        <taxon>Apidae</taxon>
        <taxon>Melipona</taxon>
    </lineage>
</organism>
<gene>
    <name evidence="1" type="ORF">WN51_06190</name>
</gene>
<evidence type="ECO:0000313" key="1">
    <source>
        <dbReference type="EMBL" id="KOX69132.1"/>
    </source>
</evidence>
<proteinExistence type="predicted"/>